<reference evidence="5 6" key="1">
    <citation type="journal article" date="2009" name="PLoS ONE">
        <title>The complete genome of Teredinibacter turnerae T7901: an intracellular endosymbiont of marine wood-boring bivalves (shipworms).</title>
        <authorList>
            <person name="Yang J.C."/>
            <person name="Madupu R."/>
            <person name="Durkin A.S."/>
            <person name="Ekborg N.A."/>
            <person name="Pedamallu C.S."/>
            <person name="Hostetler J.B."/>
            <person name="Radune D."/>
            <person name="Toms B.S."/>
            <person name="Henrissat B."/>
            <person name="Coutinho P.M."/>
            <person name="Schwarz S."/>
            <person name="Field L."/>
            <person name="Trindade-Silva A.E."/>
            <person name="Soares C.A.G."/>
            <person name="Elshahawi S."/>
            <person name="Hanora A."/>
            <person name="Schmidt E.W."/>
            <person name="Haygood M.G."/>
            <person name="Posfai J."/>
            <person name="Benner J."/>
            <person name="Madinger C."/>
            <person name="Nove J."/>
            <person name="Anton B."/>
            <person name="Chaudhary K."/>
            <person name="Foster J."/>
            <person name="Holman A."/>
            <person name="Kumar S."/>
            <person name="Lessard P.A."/>
            <person name="Luyten Y.A."/>
            <person name="Slatko B."/>
            <person name="Wood N."/>
            <person name="Wu B."/>
            <person name="Teplitski M."/>
            <person name="Mougous J.D."/>
            <person name="Ward N."/>
            <person name="Eisen J.A."/>
            <person name="Badger J.H."/>
            <person name="Distel D.L."/>
        </authorList>
    </citation>
    <scope>NUCLEOTIDE SEQUENCE [LARGE SCALE GENOMIC DNA]</scope>
    <source>
        <strain evidence="6">ATCC 39867 / T7901</strain>
    </source>
</reference>
<dbReference type="OrthoDB" id="9771237at2"/>
<dbReference type="InterPro" id="IPR032508">
    <property type="entry name" value="FecR_C"/>
</dbReference>
<dbReference type="EMBL" id="CP001614">
    <property type="protein sequence ID" value="ACR11902.1"/>
    <property type="molecule type" value="Genomic_DNA"/>
</dbReference>
<dbReference type="Proteomes" id="UP000009080">
    <property type="component" value="Chromosome"/>
</dbReference>
<dbReference type="InterPro" id="IPR006860">
    <property type="entry name" value="FecR"/>
</dbReference>
<organism evidence="5 6">
    <name type="scientific">Teredinibacter turnerae (strain ATCC 39867 / T7901)</name>
    <dbReference type="NCBI Taxonomy" id="377629"/>
    <lineage>
        <taxon>Bacteria</taxon>
        <taxon>Pseudomonadati</taxon>
        <taxon>Pseudomonadota</taxon>
        <taxon>Gammaproteobacteria</taxon>
        <taxon>Cellvibrionales</taxon>
        <taxon>Cellvibrionaceae</taxon>
        <taxon>Teredinibacter</taxon>
    </lineage>
</organism>
<dbReference type="STRING" id="377629.TERTU_3527"/>
<evidence type="ECO:0000256" key="1">
    <source>
        <dbReference type="SAM" id="Phobius"/>
    </source>
</evidence>
<dbReference type="Pfam" id="PF16220">
    <property type="entry name" value="DUF4880"/>
    <property type="match status" value="1"/>
</dbReference>
<feature type="domain" description="Protein FecR C-terminal" evidence="4">
    <location>
        <begin position="275"/>
        <end position="341"/>
    </location>
</feature>
<feature type="domain" description="FecR N-terminal" evidence="3">
    <location>
        <begin position="15"/>
        <end position="53"/>
    </location>
</feature>
<gene>
    <name evidence="5" type="ordered locus">TERTU_3527</name>
</gene>
<feature type="transmembrane region" description="Helical" evidence="1">
    <location>
        <begin position="85"/>
        <end position="104"/>
    </location>
</feature>
<evidence type="ECO:0000259" key="4">
    <source>
        <dbReference type="Pfam" id="PF16344"/>
    </source>
</evidence>
<dbReference type="AlphaFoldDB" id="C5BRF0"/>
<dbReference type="Gene3D" id="3.55.50.30">
    <property type="match status" value="1"/>
</dbReference>
<keyword evidence="1 5" id="KW-0812">Transmembrane</keyword>
<dbReference type="Pfam" id="PF16344">
    <property type="entry name" value="FecR_C"/>
    <property type="match status" value="1"/>
</dbReference>
<dbReference type="eggNOG" id="COG3712">
    <property type="taxonomic scope" value="Bacteria"/>
</dbReference>
<keyword evidence="1" id="KW-0472">Membrane</keyword>
<evidence type="ECO:0000259" key="2">
    <source>
        <dbReference type="Pfam" id="PF04773"/>
    </source>
</evidence>
<name>C5BRF0_TERTT</name>
<evidence type="ECO:0000313" key="5">
    <source>
        <dbReference type="EMBL" id="ACR11902.1"/>
    </source>
</evidence>
<dbReference type="PANTHER" id="PTHR30273">
    <property type="entry name" value="PERIPLASMIC SIGNAL SENSOR AND SIGMA FACTOR ACTIVATOR FECR-RELATED"/>
    <property type="match status" value="1"/>
</dbReference>
<evidence type="ECO:0000313" key="6">
    <source>
        <dbReference type="Proteomes" id="UP000009080"/>
    </source>
</evidence>
<dbReference type="RefSeq" id="WP_015818014.1">
    <property type="nucleotide sequence ID" value="NC_012997.1"/>
</dbReference>
<dbReference type="InterPro" id="IPR012373">
    <property type="entry name" value="Ferrdict_sens_TM"/>
</dbReference>
<proteinExistence type="predicted"/>
<dbReference type="GO" id="GO:0016989">
    <property type="term" value="F:sigma factor antagonist activity"/>
    <property type="evidence" value="ECO:0007669"/>
    <property type="project" value="TreeGrafter"/>
</dbReference>
<sequence length="345" mass="38457">MNQIRHFKSREHIEQEAAAWVIKIDQKPLSASERDELERWLAQSQAHRRSFLALADVWQELDGLTSESEAVTQQAARPSQKQMPIVWSAAAAVLLAIALFTFHLRTANVPDIHAEYQTATGEIEQYLLPDGSRIKLNTRSNVVVDFSAHERAIHLQEGEANFEVAKDPKRPFVVYTNRGSITAVGTAFNVRVQSSGIDLVVTEGKVKVDAASSVLEPVRYDDKPSTRTELPDRSAQQIVAVSAGEKLRFGNTTQHHTNPSQQEIDRQLSWQQGMLAFDSTPLAEAVREISRYTDTHIIIEDPALAELPVGGYFKAGEVDAMLEVLELSFNLSAEHQGNRILLSKK</sequence>
<dbReference type="InterPro" id="IPR032623">
    <property type="entry name" value="FecR_N"/>
</dbReference>
<dbReference type="KEGG" id="ttu:TERTU_3527"/>
<dbReference type="PANTHER" id="PTHR30273:SF2">
    <property type="entry name" value="PROTEIN FECR"/>
    <property type="match status" value="1"/>
</dbReference>
<protein>
    <submittedName>
        <fullName evidence="5">Transmembrane sensor</fullName>
    </submittedName>
</protein>
<dbReference type="Gene3D" id="2.60.120.1440">
    <property type="match status" value="1"/>
</dbReference>
<feature type="domain" description="FecR protein" evidence="2">
    <location>
        <begin position="115"/>
        <end position="207"/>
    </location>
</feature>
<keyword evidence="6" id="KW-1185">Reference proteome</keyword>
<evidence type="ECO:0000259" key="3">
    <source>
        <dbReference type="Pfam" id="PF16220"/>
    </source>
</evidence>
<dbReference type="Pfam" id="PF04773">
    <property type="entry name" value="FecR"/>
    <property type="match status" value="1"/>
</dbReference>
<keyword evidence="1" id="KW-1133">Transmembrane helix</keyword>
<accession>C5BRF0</accession>
<dbReference type="HOGENOM" id="CLU_050192_0_2_6"/>
<dbReference type="PIRSF" id="PIRSF018266">
    <property type="entry name" value="FecR"/>
    <property type="match status" value="1"/>
</dbReference>